<dbReference type="Pfam" id="PF00206">
    <property type="entry name" value="Lyase_1"/>
    <property type="match status" value="1"/>
</dbReference>
<evidence type="ECO:0000256" key="4">
    <source>
        <dbReference type="HAMAP-Rule" id="MF_00743"/>
    </source>
</evidence>
<dbReference type="SUPFAM" id="SSF48557">
    <property type="entry name" value="L-aspartase-like"/>
    <property type="match status" value="1"/>
</dbReference>
<evidence type="ECO:0000313" key="8">
    <source>
        <dbReference type="Proteomes" id="UP000240206"/>
    </source>
</evidence>
<feature type="binding site" evidence="4">
    <location>
        <position position="192"/>
    </location>
    <ligand>
        <name>substrate</name>
    </ligand>
</feature>
<dbReference type="GO" id="GO:0006108">
    <property type="term" value="P:malate metabolic process"/>
    <property type="evidence" value="ECO:0007669"/>
    <property type="project" value="TreeGrafter"/>
</dbReference>
<evidence type="ECO:0000256" key="2">
    <source>
        <dbReference type="ARBA" id="ARBA00009084"/>
    </source>
</evidence>
<evidence type="ECO:0000313" key="7">
    <source>
        <dbReference type="EMBL" id="PSI02054.1"/>
    </source>
</evidence>
<feature type="binding site" description="in site B" evidence="4">
    <location>
        <begin position="134"/>
        <end position="137"/>
    </location>
    <ligand>
        <name>substrate</name>
    </ligand>
</feature>
<feature type="active site" evidence="4">
    <location>
        <position position="323"/>
    </location>
</feature>
<evidence type="ECO:0000256" key="3">
    <source>
        <dbReference type="ARBA" id="ARBA00023239"/>
    </source>
</evidence>
<dbReference type="InterPro" id="IPR022761">
    <property type="entry name" value="Fumarate_lyase_N"/>
</dbReference>
<feature type="binding site" evidence="4">
    <location>
        <begin position="103"/>
        <end position="105"/>
    </location>
    <ligand>
        <name>substrate</name>
    </ligand>
</feature>
<dbReference type="STRING" id="1910958.BTM30_04660"/>
<dbReference type="HAMAP" id="MF_00743">
    <property type="entry name" value="FumaraseC"/>
    <property type="match status" value="1"/>
</dbReference>
<keyword evidence="3 4" id="KW-0456">Lyase</keyword>
<comment type="function">
    <text evidence="4">Involved in the TCA cycle. Catalyzes the stereospecific interconversion of fumarate to L-malate.</text>
</comment>
<reference evidence="8" key="1">
    <citation type="submission" date="2018-03" db="EMBL/GenBank/DDBJ databases">
        <title>Ecological and genomic features of two cosmopolitan and abundant freshwater picocyanobacteria.</title>
        <authorList>
            <person name="Cabello-Yeves P.J."/>
            <person name="Picazo A."/>
            <person name="Camacho A."/>
            <person name="Callieri C."/>
            <person name="Rosselli R."/>
            <person name="Roda-Garcia J."/>
            <person name="Coutinho F.H."/>
            <person name="Rodriguez-Valera F."/>
        </authorList>
    </citation>
    <scope>NUCLEOTIDE SEQUENCE [LARGE SCALE GENOMIC DNA]</scope>
    <source>
        <strain evidence="8">Tous</strain>
    </source>
</reference>
<dbReference type="PANTHER" id="PTHR11444">
    <property type="entry name" value="ASPARTATEAMMONIA/ARGININOSUCCINATE/ADENYLOSUCCINATE LYASE"/>
    <property type="match status" value="1"/>
</dbReference>
<comment type="miscellaneous">
    <text evidence="4">There are 2 substrate-binding sites: the catalytic A site, and the non-catalytic B site that may play a role in the transfer of substrate or product between the active site and the solvent. Alternatively, the B site may bind allosteric effectors.</text>
</comment>
<dbReference type="Gene3D" id="1.20.200.10">
    <property type="entry name" value="Fumarase/aspartase (Central domain)"/>
    <property type="match status" value="1"/>
</dbReference>
<keyword evidence="8" id="KW-1185">Reference proteome</keyword>
<dbReference type="GO" id="GO:0005737">
    <property type="term" value="C:cytoplasm"/>
    <property type="evidence" value="ECO:0007669"/>
    <property type="project" value="UniProtKB-SubCell"/>
</dbReference>
<comment type="caution">
    <text evidence="7">The sequence shown here is derived from an EMBL/GenBank/DDBJ whole genome shotgun (WGS) entry which is preliminary data.</text>
</comment>
<dbReference type="InterPro" id="IPR008948">
    <property type="entry name" value="L-Aspartase-like"/>
</dbReference>
<dbReference type="Gene3D" id="1.10.275.10">
    <property type="entry name" value="Fumarase/aspartase (N-terminal domain)"/>
    <property type="match status" value="1"/>
</dbReference>
<dbReference type="FunFam" id="1.20.200.10:FF:000001">
    <property type="entry name" value="Fumarate hydratase, mitochondrial"/>
    <property type="match status" value="1"/>
</dbReference>
<evidence type="ECO:0000259" key="5">
    <source>
        <dbReference type="Pfam" id="PF00206"/>
    </source>
</evidence>
<dbReference type="InterPro" id="IPR000362">
    <property type="entry name" value="Fumarate_lyase_fam"/>
</dbReference>
<feature type="domain" description="Fumarase C C-terminal" evidence="6">
    <location>
        <begin position="413"/>
        <end position="465"/>
    </location>
</feature>
<dbReference type="EMBL" id="PXVC01000013">
    <property type="protein sequence ID" value="PSI02054.1"/>
    <property type="molecule type" value="Genomic_DNA"/>
</dbReference>
<feature type="binding site" evidence="4">
    <location>
        <begin position="144"/>
        <end position="146"/>
    </location>
    <ligand>
        <name>substrate</name>
    </ligand>
</feature>
<comment type="subunit">
    <text evidence="4">Homotetramer.</text>
</comment>
<feature type="active site" description="Proton donor/acceptor" evidence="4">
    <location>
        <position position="193"/>
    </location>
</feature>
<comment type="similarity">
    <text evidence="2 4">Belongs to the class-II fumarase/aspartase family. Fumarase subfamily.</text>
</comment>
<protein>
    <recommendedName>
        <fullName evidence="4">Fumarate hydratase class II</fullName>
        <shortName evidence="4">Fumarase C</shortName>
        <ecNumber evidence="4">4.2.1.2</ecNumber>
    </recommendedName>
    <alternativeName>
        <fullName evidence="4">Aerobic fumarase</fullName>
    </alternativeName>
    <alternativeName>
        <fullName evidence="4">Iron-independent fumarase</fullName>
    </alternativeName>
</protein>
<name>A0A2P7EFU4_9SYNE</name>
<gene>
    <name evidence="4 7" type="primary">fumC</name>
    <name evidence="7" type="ORF">C7K08_04800</name>
</gene>
<dbReference type="Gene3D" id="1.10.40.30">
    <property type="entry name" value="Fumarase/aspartase (C-terminal domain)"/>
    <property type="match status" value="1"/>
</dbReference>
<dbReference type="PRINTS" id="PR00145">
    <property type="entry name" value="ARGSUCLYASE"/>
</dbReference>
<dbReference type="RefSeq" id="WP_106499513.1">
    <property type="nucleotide sequence ID" value="NZ_PXVC01000013.1"/>
</dbReference>
<dbReference type="GO" id="GO:0008797">
    <property type="term" value="F:aspartate ammonia-lyase activity"/>
    <property type="evidence" value="ECO:0007669"/>
    <property type="project" value="UniProtKB-EC"/>
</dbReference>
<evidence type="ECO:0000259" key="6">
    <source>
        <dbReference type="Pfam" id="PF10415"/>
    </source>
</evidence>
<dbReference type="InterPro" id="IPR024083">
    <property type="entry name" value="Fumarase/histidase_N"/>
</dbReference>
<proteinExistence type="inferred from homology"/>
<organism evidence="7 8">
    <name type="scientific">Synechococcus lacustris str. Tous</name>
    <dbReference type="NCBI Taxonomy" id="1910958"/>
    <lineage>
        <taxon>Bacteria</taxon>
        <taxon>Bacillati</taxon>
        <taxon>Cyanobacteriota</taxon>
        <taxon>Cyanophyceae</taxon>
        <taxon>Synechococcales</taxon>
        <taxon>Synechococcaceae</taxon>
        <taxon>Synechococcus</taxon>
    </lineage>
</organism>
<feature type="binding site" evidence="4">
    <location>
        <begin position="329"/>
        <end position="331"/>
    </location>
    <ligand>
        <name>substrate</name>
    </ligand>
</feature>
<evidence type="ECO:0000256" key="1">
    <source>
        <dbReference type="ARBA" id="ARBA00001494"/>
    </source>
</evidence>
<comment type="pathway">
    <text evidence="4">Carbohydrate metabolism; tricarboxylic acid cycle; (S)-malate from fumarate: step 1/1.</text>
</comment>
<keyword evidence="4" id="KW-0963">Cytoplasm</keyword>
<dbReference type="GO" id="GO:0006099">
    <property type="term" value="P:tricarboxylic acid cycle"/>
    <property type="evidence" value="ECO:0007669"/>
    <property type="project" value="UniProtKB-UniRule"/>
</dbReference>
<dbReference type="GO" id="GO:0004333">
    <property type="term" value="F:fumarate hydratase activity"/>
    <property type="evidence" value="ECO:0007669"/>
    <property type="project" value="UniProtKB-UniRule"/>
</dbReference>
<sequence length="469" mass="50391">MTDHSSSPWRLEADSLGQVQVPAERYWGAQTERARLMFQLGQDPMPLPLIHAIARIKRAAAAANSQLGLLDGERCNWISLAAMEVEQGRWDQEFPLSTWQSGSGTQTNMNLNEVIANRACELAGQPLGSKSCVHPNDHVNKGQSTNDVFPSGIHIASERQQRLQLLPAIGDLAASFEAKASAWSDVVKIGRTHLQDAVPLTFGQEISGWAAQLRSAAARIEAGFEELRQIPLGGTAVGTGLGAKAGFAEATCQLLSEWEGVSWQCSGNRFALMGSHDGLVQQMTRLRLLAGALHKIVNDIRLLACGPRAGLGELLLPANEPGSSIMPGKVNPTQCEAVAMATAQVMGLDQAVAIGGSGGHLQMNVYKPLLALNLIRCGELLSNCCYSLRVHLVEGMELNISKIEHFRDQSLMLVTALAPVIGYDKAAKIAQHAHREGLSLREAAIALDAISAEAFDHSVNPKKMTSIQD</sequence>
<dbReference type="PRINTS" id="PR00149">
    <property type="entry name" value="FUMRATELYASE"/>
</dbReference>
<comment type="catalytic activity">
    <reaction evidence="4">
        <text>(S)-malate = fumarate + H2O</text>
        <dbReference type="Rhea" id="RHEA:12460"/>
        <dbReference type="ChEBI" id="CHEBI:15377"/>
        <dbReference type="ChEBI" id="CHEBI:15589"/>
        <dbReference type="ChEBI" id="CHEBI:29806"/>
        <dbReference type="EC" id="4.2.1.2"/>
    </reaction>
</comment>
<dbReference type="PANTHER" id="PTHR11444:SF1">
    <property type="entry name" value="FUMARATE HYDRATASE, MITOCHONDRIAL"/>
    <property type="match status" value="1"/>
</dbReference>
<dbReference type="FunFam" id="1.10.40.30:FF:000002">
    <property type="entry name" value="Fumarate hydratase class II"/>
    <property type="match status" value="1"/>
</dbReference>
<comment type="catalytic activity">
    <reaction evidence="1">
        <text>L-aspartate = fumarate + NH4(+)</text>
        <dbReference type="Rhea" id="RHEA:16601"/>
        <dbReference type="ChEBI" id="CHEBI:28938"/>
        <dbReference type="ChEBI" id="CHEBI:29806"/>
        <dbReference type="ChEBI" id="CHEBI:29991"/>
        <dbReference type="EC" id="4.3.1.1"/>
    </reaction>
</comment>
<keyword evidence="4" id="KW-0816">Tricarboxylic acid cycle</keyword>
<comment type="subcellular location">
    <subcellularLocation>
        <location evidence="4">Cytoplasm</location>
    </subcellularLocation>
</comment>
<dbReference type="AlphaFoldDB" id="A0A2P7EFU4"/>
<dbReference type="FunFam" id="1.10.275.10:FF:000001">
    <property type="entry name" value="Fumarate hydratase, mitochondrial"/>
    <property type="match status" value="1"/>
</dbReference>
<dbReference type="CDD" id="cd01362">
    <property type="entry name" value="Fumarase_classII"/>
    <property type="match status" value="1"/>
</dbReference>
<dbReference type="UniPathway" id="UPA00223">
    <property type="reaction ID" value="UER01007"/>
</dbReference>
<dbReference type="Proteomes" id="UP000240206">
    <property type="component" value="Unassembled WGS sequence"/>
</dbReference>
<dbReference type="EC" id="4.2.1.2" evidence="4"/>
<dbReference type="GO" id="GO:0006106">
    <property type="term" value="P:fumarate metabolic process"/>
    <property type="evidence" value="ECO:0007669"/>
    <property type="project" value="InterPro"/>
</dbReference>
<dbReference type="InterPro" id="IPR005677">
    <property type="entry name" value="Fum_hydII"/>
</dbReference>
<dbReference type="InterPro" id="IPR018951">
    <property type="entry name" value="Fumarase_C_C"/>
</dbReference>
<dbReference type="Pfam" id="PF10415">
    <property type="entry name" value="FumaraseC_C"/>
    <property type="match status" value="1"/>
</dbReference>
<accession>A0A2P7EFU4</accession>
<feature type="site" description="Important for catalytic activity" evidence="4">
    <location>
        <position position="336"/>
    </location>
</feature>
<dbReference type="PROSITE" id="PS00163">
    <property type="entry name" value="FUMARATE_LYASES"/>
    <property type="match status" value="1"/>
</dbReference>
<dbReference type="InterPro" id="IPR020557">
    <property type="entry name" value="Fumarate_lyase_CS"/>
</dbReference>
<feature type="domain" description="Fumarate lyase N-terminal" evidence="5">
    <location>
        <begin position="17"/>
        <end position="347"/>
    </location>
</feature>
<feature type="binding site" evidence="4">
    <location>
        <position position="324"/>
    </location>
    <ligand>
        <name>substrate</name>
    </ligand>
</feature>